<sequence length="91" mass="10097">MGNTEKTLADSEVVVGSDKFGRELKVGDLVFYPRVIESKGARSEMGFSTVKGKNRGYIQLTSSYRGISPSSLVKVTESFRRAYEDGTIFTY</sequence>
<dbReference type="Proteomes" id="UP000270819">
    <property type="component" value="Segment"/>
</dbReference>
<accession>A0A386K473</accession>
<dbReference type="EMBL" id="MG589384">
    <property type="protein sequence ID" value="AYD79538.1"/>
    <property type="molecule type" value="Genomic_DNA"/>
</dbReference>
<name>A0A386K473_9CAUD</name>
<organism evidence="1 2">
    <name type="scientific">Enterobacter phage phi63_307</name>
    <dbReference type="NCBI Taxonomy" id="2340711"/>
    <lineage>
        <taxon>Viruses</taxon>
        <taxon>Duplodnaviria</taxon>
        <taxon>Heunggongvirae</taxon>
        <taxon>Uroviricota</taxon>
        <taxon>Caudoviricetes</taxon>
        <taxon>Andersonviridae</taxon>
        <taxon>Ounavirinae</taxon>
        <taxon>Kolesnikvirus</taxon>
        <taxon>Kolesnikvirus Ea214</taxon>
    </lineage>
</organism>
<gene>
    <name evidence="1" type="ORF">LINGLNFE_00030</name>
</gene>
<evidence type="ECO:0000313" key="1">
    <source>
        <dbReference type="EMBL" id="AYD79538.1"/>
    </source>
</evidence>
<evidence type="ECO:0000313" key="2">
    <source>
        <dbReference type="Proteomes" id="UP000270819"/>
    </source>
</evidence>
<reference evidence="2" key="1">
    <citation type="submission" date="2017-11" db="EMBL/GenBank/DDBJ databases">
        <authorList>
            <person name="Zhao X."/>
        </authorList>
    </citation>
    <scope>NUCLEOTIDE SEQUENCE [LARGE SCALE GENOMIC DNA]</scope>
</reference>
<protein>
    <submittedName>
        <fullName evidence="1">Uncharacterized protein</fullName>
    </submittedName>
</protein>
<proteinExistence type="predicted"/>